<dbReference type="GO" id="GO:0005524">
    <property type="term" value="F:ATP binding"/>
    <property type="evidence" value="ECO:0007669"/>
    <property type="project" value="InterPro"/>
</dbReference>
<name>A0A084APK5_STACB</name>
<proteinExistence type="inferred from homology"/>
<dbReference type="InterPro" id="IPR008984">
    <property type="entry name" value="SMAD_FHA_dom_sf"/>
</dbReference>
<dbReference type="Proteomes" id="UP000028045">
    <property type="component" value="Unassembled WGS sequence"/>
</dbReference>
<dbReference type="SMART" id="SM00220">
    <property type="entry name" value="S_TKc"/>
    <property type="match status" value="1"/>
</dbReference>
<evidence type="ECO:0000259" key="3">
    <source>
        <dbReference type="PROSITE" id="PS50006"/>
    </source>
</evidence>
<dbReference type="Pfam" id="PF00069">
    <property type="entry name" value="Pkinase"/>
    <property type="match status" value="1"/>
</dbReference>
<feature type="domain" description="Protein kinase" evidence="4">
    <location>
        <begin position="166"/>
        <end position="430"/>
    </location>
</feature>
<dbReference type="GO" id="GO:0004672">
    <property type="term" value="F:protein kinase activity"/>
    <property type="evidence" value="ECO:0007669"/>
    <property type="project" value="InterPro"/>
</dbReference>
<evidence type="ECO:0000313" key="5">
    <source>
        <dbReference type="EMBL" id="KEY67234.1"/>
    </source>
</evidence>
<gene>
    <name evidence="5" type="ORF">S7711_06703</name>
</gene>
<feature type="region of interest" description="Disordered" evidence="2">
    <location>
        <begin position="512"/>
        <end position="592"/>
    </location>
</feature>
<dbReference type="OrthoDB" id="74764at2759"/>
<feature type="compositionally biased region" description="Basic residues" evidence="2">
    <location>
        <begin position="578"/>
        <end position="590"/>
    </location>
</feature>
<dbReference type="Pfam" id="PF00498">
    <property type="entry name" value="FHA"/>
    <property type="match status" value="1"/>
</dbReference>
<dbReference type="SUPFAM" id="SSF56112">
    <property type="entry name" value="Protein kinase-like (PK-like)"/>
    <property type="match status" value="1"/>
</dbReference>
<organism evidence="5 6">
    <name type="scientific">Stachybotrys chartarum (strain CBS 109288 / IBT 7711)</name>
    <name type="common">Toxic black mold</name>
    <name type="synonym">Stilbospora chartarum</name>
    <dbReference type="NCBI Taxonomy" id="1280523"/>
    <lineage>
        <taxon>Eukaryota</taxon>
        <taxon>Fungi</taxon>
        <taxon>Dikarya</taxon>
        <taxon>Ascomycota</taxon>
        <taxon>Pezizomycotina</taxon>
        <taxon>Sordariomycetes</taxon>
        <taxon>Hypocreomycetidae</taxon>
        <taxon>Hypocreales</taxon>
        <taxon>Stachybotryaceae</taxon>
        <taxon>Stachybotrys</taxon>
    </lineage>
</organism>
<dbReference type="AlphaFoldDB" id="A0A084APK5"/>
<comment type="similarity">
    <text evidence="1">Belongs to the protein kinase superfamily. CAMK Ser/Thr protein kinase family. CHEK2 subfamily.</text>
</comment>
<accession>A0A084APK5</accession>
<feature type="compositionally biased region" description="Polar residues" evidence="2">
    <location>
        <begin position="547"/>
        <end position="556"/>
    </location>
</feature>
<dbReference type="InterPro" id="IPR011009">
    <property type="entry name" value="Kinase-like_dom_sf"/>
</dbReference>
<sequence>MDGEAAPPTQGDGRLEAPAGYLFVTDSRSLEASAGTSTTRSTWLLVILIEDIARFSLFHHDIFKIGRDPRSNSYALGSDVDDSVSRNHCEFYVVLYDPSTYYIYVRDRQSLNGTYVNGDIIGVGPGLSAGYLLDDGDVVEIRPHWKIRLQQPEKPPVLELSPLQRAECKLCLGQGAEAVVHLAIDVETKKQLVCKLVNLDKAQGGITREEPHRRAREADVLRQLKHPNILPYVDAISSPHSLYIFTELASGGDLMSFIYRHEHVAEFDARIIIRQIVHGLRYLHKKGILHRDLKPENILLAYSPRIAYHRVMLSDFGTCAVPKRSRMVTNVGTTSYQAPEVQTKAEAQTSAIDIWSLGIVSLLLLTSGADLDIEYLNVVDQNAVTATVEDNIDGVFIKPSAKAKDFVAQCLQVAAEDRITTSQAVCHDWLCTPKQHLEFFEQLDERVLDQWQVHQSRKPKPMILPSLKKIRMETTDLKEASKTRMDCNGATTTTDDTESPALTVRLHNTIHPAVPPMAPFSHENQMNTKNKRKQSHGGWKGYLSQAADLTSPSLNQGRVDKPRSHKSYSSSAKPNHPSGRRRRPRSKPSKRQCVLDELKKTNSKFWAGIDPLLSV</sequence>
<reference evidence="5 6" key="1">
    <citation type="journal article" date="2014" name="BMC Genomics">
        <title>Comparative genome sequencing reveals chemotype-specific gene clusters in the toxigenic black mold Stachybotrys.</title>
        <authorList>
            <person name="Semeiks J."/>
            <person name="Borek D."/>
            <person name="Otwinowski Z."/>
            <person name="Grishin N.V."/>
        </authorList>
    </citation>
    <scope>NUCLEOTIDE SEQUENCE [LARGE SCALE GENOMIC DNA]</scope>
    <source>
        <strain evidence="6">CBS 109288 / IBT 7711</strain>
    </source>
</reference>
<dbReference type="PROSITE" id="PS00108">
    <property type="entry name" value="PROTEIN_KINASE_ST"/>
    <property type="match status" value="1"/>
</dbReference>
<dbReference type="InterPro" id="IPR000253">
    <property type="entry name" value="FHA_dom"/>
</dbReference>
<dbReference type="Gene3D" id="2.60.200.20">
    <property type="match status" value="1"/>
</dbReference>
<dbReference type="InterPro" id="IPR008271">
    <property type="entry name" value="Ser/Thr_kinase_AS"/>
</dbReference>
<dbReference type="SMART" id="SM00240">
    <property type="entry name" value="FHA"/>
    <property type="match status" value="1"/>
</dbReference>
<dbReference type="PANTHER" id="PTHR24347">
    <property type="entry name" value="SERINE/THREONINE-PROTEIN KINASE"/>
    <property type="match status" value="1"/>
</dbReference>
<dbReference type="EMBL" id="KL648627">
    <property type="protein sequence ID" value="KEY67234.1"/>
    <property type="molecule type" value="Genomic_DNA"/>
</dbReference>
<evidence type="ECO:0000259" key="4">
    <source>
        <dbReference type="PROSITE" id="PS50011"/>
    </source>
</evidence>
<dbReference type="HOGENOM" id="CLU_000288_160_1_1"/>
<dbReference type="PROSITE" id="PS50011">
    <property type="entry name" value="PROTEIN_KINASE_DOM"/>
    <property type="match status" value="1"/>
</dbReference>
<dbReference type="Gene3D" id="1.10.510.10">
    <property type="entry name" value="Transferase(Phosphotransferase) domain 1"/>
    <property type="match status" value="1"/>
</dbReference>
<dbReference type="SUPFAM" id="SSF49879">
    <property type="entry name" value="SMAD/FHA domain"/>
    <property type="match status" value="1"/>
</dbReference>
<feature type="domain" description="FHA" evidence="3">
    <location>
        <begin position="63"/>
        <end position="121"/>
    </location>
</feature>
<feature type="region of interest" description="Disordered" evidence="2">
    <location>
        <begin position="478"/>
        <end position="498"/>
    </location>
</feature>
<evidence type="ECO:0000256" key="2">
    <source>
        <dbReference type="SAM" id="MobiDB-lite"/>
    </source>
</evidence>
<dbReference type="PROSITE" id="PS50006">
    <property type="entry name" value="FHA_DOMAIN"/>
    <property type="match status" value="1"/>
</dbReference>
<evidence type="ECO:0000313" key="6">
    <source>
        <dbReference type="Proteomes" id="UP000028045"/>
    </source>
</evidence>
<keyword evidence="6" id="KW-1185">Reference proteome</keyword>
<evidence type="ECO:0000256" key="1">
    <source>
        <dbReference type="ARBA" id="ARBA00005575"/>
    </source>
</evidence>
<protein>
    <submittedName>
        <fullName evidence="5">Uncharacterized protein</fullName>
    </submittedName>
</protein>
<dbReference type="InterPro" id="IPR000719">
    <property type="entry name" value="Prot_kinase_dom"/>
</dbReference>